<evidence type="ECO:0000313" key="7">
    <source>
        <dbReference type="EMBL" id="KAF1986520.1"/>
    </source>
</evidence>
<dbReference type="EMBL" id="ML977156">
    <property type="protein sequence ID" value="KAF1986520.1"/>
    <property type="molecule type" value="Genomic_DNA"/>
</dbReference>
<comment type="similarity">
    <text evidence="5">Belongs to the zinc-containing alcohol dehydrogenase family.</text>
</comment>
<evidence type="ECO:0000256" key="2">
    <source>
        <dbReference type="ARBA" id="ARBA00022723"/>
    </source>
</evidence>
<dbReference type="InterPro" id="IPR036291">
    <property type="entry name" value="NAD(P)-bd_dom_sf"/>
</dbReference>
<dbReference type="InterPro" id="IPR002328">
    <property type="entry name" value="ADH_Zn_CS"/>
</dbReference>
<dbReference type="InterPro" id="IPR013154">
    <property type="entry name" value="ADH-like_N"/>
</dbReference>
<dbReference type="PANTHER" id="PTHR42683">
    <property type="entry name" value="ALDEHYDE REDUCTASE"/>
    <property type="match status" value="1"/>
</dbReference>
<comment type="cofactor">
    <cofactor evidence="1 5">
        <name>Zn(2+)</name>
        <dbReference type="ChEBI" id="CHEBI:29105"/>
    </cofactor>
</comment>
<dbReference type="Proteomes" id="UP000800041">
    <property type="component" value="Unassembled WGS sequence"/>
</dbReference>
<dbReference type="Gene3D" id="3.90.180.10">
    <property type="entry name" value="Medium-chain alcohol dehydrogenases, catalytic domain"/>
    <property type="match status" value="1"/>
</dbReference>
<accession>A0A6G1H0H0</accession>
<keyword evidence="8" id="KW-1185">Reference proteome</keyword>
<dbReference type="Pfam" id="PF00107">
    <property type="entry name" value="ADH_zinc_N"/>
    <property type="match status" value="1"/>
</dbReference>
<dbReference type="InterPro" id="IPR047109">
    <property type="entry name" value="CAD-like"/>
</dbReference>
<dbReference type="GO" id="GO:0008270">
    <property type="term" value="F:zinc ion binding"/>
    <property type="evidence" value="ECO:0007669"/>
    <property type="project" value="InterPro"/>
</dbReference>
<dbReference type="GO" id="GO:0016616">
    <property type="term" value="F:oxidoreductase activity, acting on the CH-OH group of donors, NAD or NADP as acceptor"/>
    <property type="evidence" value="ECO:0007669"/>
    <property type="project" value="InterPro"/>
</dbReference>
<gene>
    <name evidence="7" type="ORF">K402DRAFT_393584</name>
</gene>
<dbReference type="PROSITE" id="PS00065">
    <property type="entry name" value="D_2_HYDROXYACID_DH_1"/>
    <property type="match status" value="1"/>
</dbReference>
<dbReference type="SUPFAM" id="SSF51735">
    <property type="entry name" value="NAD(P)-binding Rossmann-fold domains"/>
    <property type="match status" value="1"/>
</dbReference>
<sequence>MPSFTVYKGSKDGTITAATTSKPDLTGDQVLIKVTASGLCGTDVHYRNQSMALGHEGVGRVESLGPAVQHLSVGDRVGWGYEVNSCGLCSFCQSGRETFCSQREFYGTANFDQGSLASHAVWREAFLYKIPDDMSDEEAAPMMCGGATVFNALHMYAIPPTARIGVIGVGGLGHLAIQFAAKMGAEVVVFSGTDSKKEEAMKLGAKEFVAMKGKDKLDIKPIDTLLVTTSAQPDWSMYLPILAPEATIFPLSVAEGNLEVPYMPIILQGLRIQGSVVAPRYIHKRMLEFAARNGIKPMLNKFPLNESGIEDAFKALDEGKMRYRGVLIPEEK</sequence>
<dbReference type="AlphaFoldDB" id="A0A6G1H0H0"/>
<organism evidence="7 8">
    <name type="scientific">Aulographum hederae CBS 113979</name>
    <dbReference type="NCBI Taxonomy" id="1176131"/>
    <lineage>
        <taxon>Eukaryota</taxon>
        <taxon>Fungi</taxon>
        <taxon>Dikarya</taxon>
        <taxon>Ascomycota</taxon>
        <taxon>Pezizomycotina</taxon>
        <taxon>Dothideomycetes</taxon>
        <taxon>Pleosporomycetidae</taxon>
        <taxon>Aulographales</taxon>
        <taxon>Aulographaceae</taxon>
    </lineage>
</organism>
<evidence type="ECO:0000256" key="3">
    <source>
        <dbReference type="ARBA" id="ARBA00022833"/>
    </source>
</evidence>
<dbReference type="InterPro" id="IPR011032">
    <property type="entry name" value="GroES-like_sf"/>
</dbReference>
<dbReference type="InterPro" id="IPR020843">
    <property type="entry name" value="ER"/>
</dbReference>
<dbReference type="FunFam" id="3.40.50.720:FF:000022">
    <property type="entry name" value="Cinnamyl alcohol dehydrogenase"/>
    <property type="match status" value="1"/>
</dbReference>
<dbReference type="InterPro" id="IPR013149">
    <property type="entry name" value="ADH-like_C"/>
</dbReference>
<keyword evidence="2 5" id="KW-0479">Metal-binding</keyword>
<protein>
    <submittedName>
        <fullName evidence="7">GroES-like protein</fullName>
    </submittedName>
</protein>
<evidence type="ECO:0000256" key="1">
    <source>
        <dbReference type="ARBA" id="ARBA00001947"/>
    </source>
</evidence>
<dbReference type="SUPFAM" id="SSF50129">
    <property type="entry name" value="GroES-like"/>
    <property type="match status" value="1"/>
</dbReference>
<evidence type="ECO:0000256" key="5">
    <source>
        <dbReference type="RuleBase" id="RU361277"/>
    </source>
</evidence>
<reference evidence="7" key="1">
    <citation type="journal article" date="2020" name="Stud. Mycol.">
        <title>101 Dothideomycetes genomes: a test case for predicting lifestyles and emergence of pathogens.</title>
        <authorList>
            <person name="Haridas S."/>
            <person name="Albert R."/>
            <person name="Binder M."/>
            <person name="Bloem J."/>
            <person name="Labutti K."/>
            <person name="Salamov A."/>
            <person name="Andreopoulos B."/>
            <person name="Baker S."/>
            <person name="Barry K."/>
            <person name="Bills G."/>
            <person name="Bluhm B."/>
            <person name="Cannon C."/>
            <person name="Castanera R."/>
            <person name="Culley D."/>
            <person name="Daum C."/>
            <person name="Ezra D."/>
            <person name="Gonzalez J."/>
            <person name="Henrissat B."/>
            <person name="Kuo A."/>
            <person name="Liang C."/>
            <person name="Lipzen A."/>
            <person name="Lutzoni F."/>
            <person name="Magnuson J."/>
            <person name="Mondo S."/>
            <person name="Nolan M."/>
            <person name="Ohm R."/>
            <person name="Pangilinan J."/>
            <person name="Park H.-J."/>
            <person name="Ramirez L."/>
            <person name="Alfaro M."/>
            <person name="Sun H."/>
            <person name="Tritt A."/>
            <person name="Yoshinaga Y."/>
            <person name="Zwiers L.-H."/>
            <person name="Turgeon B."/>
            <person name="Goodwin S."/>
            <person name="Spatafora J."/>
            <person name="Crous P."/>
            <person name="Grigoriev I."/>
        </authorList>
    </citation>
    <scope>NUCLEOTIDE SEQUENCE</scope>
    <source>
        <strain evidence="7">CBS 113979</strain>
    </source>
</reference>
<keyword evidence="4" id="KW-0560">Oxidoreductase</keyword>
<evidence type="ECO:0000256" key="4">
    <source>
        <dbReference type="ARBA" id="ARBA00023002"/>
    </source>
</evidence>
<name>A0A6G1H0H0_9PEZI</name>
<feature type="domain" description="Enoyl reductase (ER)" evidence="6">
    <location>
        <begin position="13"/>
        <end position="327"/>
    </location>
</feature>
<dbReference type="InterPro" id="IPR029752">
    <property type="entry name" value="D-isomer_DH_CS1"/>
</dbReference>
<dbReference type="SMART" id="SM00829">
    <property type="entry name" value="PKS_ER"/>
    <property type="match status" value="1"/>
</dbReference>
<dbReference type="Gene3D" id="3.40.50.720">
    <property type="entry name" value="NAD(P)-binding Rossmann-like Domain"/>
    <property type="match status" value="1"/>
</dbReference>
<dbReference type="Pfam" id="PF08240">
    <property type="entry name" value="ADH_N"/>
    <property type="match status" value="1"/>
</dbReference>
<evidence type="ECO:0000313" key="8">
    <source>
        <dbReference type="Proteomes" id="UP000800041"/>
    </source>
</evidence>
<dbReference type="CDD" id="cd05283">
    <property type="entry name" value="CAD1"/>
    <property type="match status" value="1"/>
</dbReference>
<dbReference type="OrthoDB" id="1879366at2759"/>
<keyword evidence="3 5" id="KW-0862">Zinc</keyword>
<dbReference type="PROSITE" id="PS00059">
    <property type="entry name" value="ADH_ZINC"/>
    <property type="match status" value="1"/>
</dbReference>
<proteinExistence type="inferred from homology"/>
<evidence type="ECO:0000259" key="6">
    <source>
        <dbReference type="SMART" id="SM00829"/>
    </source>
</evidence>